<evidence type="ECO:0000256" key="6">
    <source>
        <dbReference type="ARBA" id="ARBA00022989"/>
    </source>
</evidence>
<dbReference type="GO" id="GO:0015095">
    <property type="term" value="F:magnesium ion transmembrane transporter activity"/>
    <property type="evidence" value="ECO:0007669"/>
    <property type="project" value="UniProtKB-UniRule"/>
</dbReference>
<dbReference type="SUPFAM" id="SSF54631">
    <property type="entry name" value="CBS-domain pair"/>
    <property type="match status" value="1"/>
</dbReference>
<keyword evidence="8" id="KW-0129">CBS domain</keyword>
<dbReference type="PANTHER" id="PTHR41394:SF8">
    <property type="entry name" value="MAGNESIUM TRANSPORTER MGTE"/>
    <property type="match status" value="1"/>
</dbReference>
<dbReference type="InterPro" id="IPR006669">
    <property type="entry name" value="MgtE_transporter"/>
</dbReference>
<dbReference type="SMART" id="SM00116">
    <property type="entry name" value="CBS"/>
    <property type="match status" value="1"/>
</dbReference>
<protein>
    <recommendedName>
        <fullName evidence="9">Magnesium transporter MgtE</fullName>
    </recommendedName>
</protein>
<dbReference type="Pfam" id="PF01769">
    <property type="entry name" value="MgtE"/>
    <property type="match status" value="1"/>
</dbReference>
<evidence type="ECO:0000256" key="4">
    <source>
        <dbReference type="ARBA" id="ARBA00022692"/>
    </source>
</evidence>
<dbReference type="InterPro" id="IPR000644">
    <property type="entry name" value="CBS_dom"/>
</dbReference>
<evidence type="ECO:0000256" key="7">
    <source>
        <dbReference type="ARBA" id="ARBA00023136"/>
    </source>
</evidence>
<evidence type="ECO:0000256" key="5">
    <source>
        <dbReference type="ARBA" id="ARBA00022842"/>
    </source>
</evidence>
<feature type="domain" description="CBS" evidence="10">
    <location>
        <begin position="22"/>
        <end position="85"/>
    </location>
</feature>
<evidence type="ECO:0000256" key="9">
    <source>
        <dbReference type="RuleBase" id="RU362011"/>
    </source>
</evidence>
<dbReference type="PANTHER" id="PTHR41394">
    <property type="entry name" value="MAGNESIUM TRANSPORTER MGTE"/>
    <property type="match status" value="1"/>
</dbReference>
<keyword evidence="4 9" id="KW-0812">Transmembrane</keyword>
<reference evidence="12" key="1">
    <citation type="submission" date="2018-05" db="EMBL/GenBank/DDBJ databases">
        <title>Ignatzschineria dubaiensis sp. nov., isolated from necrotic foot tissues of dromedaries (Camelus dromedarius) and associated maggots in Dubai, United Arab Emirates.</title>
        <authorList>
            <person name="Tsang C.C."/>
            <person name="Tang J.Y.M."/>
            <person name="Fong J.Y.H."/>
            <person name="Kinne J."/>
            <person name="Lee H.H."/>
            <person name="Joseph M."/>
            <person name="Jose S."/>
            <person name="Schuster R.K."/>
            <person name="Tang Y."/>
            <person name="Sivakumar S."/>
            <person name="Chen J.H.K."/>
            <person name="Teng J.L.L."/>
            <person name="Lau S.K.P."/>
            <person name="Wernery U."/>
            <person name="Woo P.C.Y."/>
        </authorList>
    </citation>
    <scope>NUCLEOTIDE SEQUENCE [LARGE SCALE GENOMIC DNA]</scope>
    <source>
        <strain evidence="12">KCTC 22644</strain>
    </source>
</reference>
<dbReference type="NCBIfam" id="TIGR00400">
    <property type="entry name" value="mgtE"/>
    <property type="match status" value="1"/>
</dbReference>
<dbReference type="InterPro" id="IPR046342">
    <property type="entry name" value="CBS_dom_sf"/>
</dbReference>
<keyword evidence="6 9" id="KW-1133">Transmembrane helix</keyword>
<evidence type="ECO:0000313" key="11">
    <source>
        <dbReference type="EMBL" id="PWD81023.1"/>
    </source>
</evidence>
<evidence type="ECO:0000313" key="12">
    <source>
        <dbReference type="Proteomes" id="UP000245020"/>
    </source>
</evidence>
<comment type="function">
    <text evidence="9">Acts as a magnesium transporter.</text>
</comment>
<gene>
    <name evidence="11" type="primary">mgtE</name>
    <name evidence="11" type="ORF">DC083_07965</name>
</gene>
<name>A0A2U2AED8_9GAMM</name>
<keyword evidence="9" id="KW-1003">Cell membrane</keyword>
<dbReference type="InterPro" id="IPR036739">
    <property type="entry name" value="SLC41_membr_dom_sf"/>
</dbReference>
<dbReference type="OrthoDB" id="9790355at2"/>
<feature type="transmembrane region" description="Helical" evidence="9">
    <location>
        <begin position="280"/>
        <end position="305"/>
    </location>
</feature>
<dbReference type="InterPro" id="IPR006667">
    <property type="entry name" value="SLC41_membr_dom"/>
</dbReference>
<dbReference type="Gene3D" id="3.10.580.10">
    <property type="entry name" value="CBS-domain"/>
    <property type="match status" value="1"/>
</dbReference>
<evidence type="ECO:0000256" key="8">
    <source>
        <dbReference type="PROSITE-ProRule" id="PRU00703"/>
    </source>
</evidence>
<comment type="similarity">
    <text evidence="2 9">Belongs to the SLC41A transporter family.</text>
</comment>
<dbReference type="CDD" id="cd04606">
    <property type="entry name" value="CBS_pair_Mg_transporter"/>
    <property type="match status" value="1"/>
</dbReference>
<dbReference type="EMBL" id="QEWQ01000004">
    <property type="protein sequence ID" value="PWD81023.1"/>
    <property type="molecule type" value="Genomic_DNA"/>
</dbReference>
<evidence type="ECO:0000256" key="1">
    <source>
        <dbReference type="ARBA" id="ARBA00004141"/>
    </source>
</evidence>
<dbReference type="GO" id="GO:0046872">
    <property type="term" value="F:metal ion binding"/>
    <property type="evidence" value="ECO:0007669"/>
    <property type="project" value="UniProtKB-KW"/>
</dbReference>
<comment type="subcellular location">
    <subcellularLocation>
        <location evidence="9">Cell membrane</location>
        <topology evidence="9">Multi-pass membrane protein</topology>
    </subcellularLocation>
    <subcellularLocation>
        <location evidence="1">Membrane</location>
        <topology evidence="1">Multi-pass membrane protein</topology>
    </subcellularLocation>
</comment>
<keyword evidence="9" id="KW-0479">Metal-binding</keyword>
<feature type="transmembrane region" description="Helical" evidence="9">
    <location>
        <begin position="317"/>
        <end position="342"/>
    </location>
</feature>
<comment type="caution">
    <text evidence="9">Lacks conserved residue(s) required for the propagation of feature annotation.</text>
</comment>
<proteinExistence type="inferred from homology"/>
<keyword evidence="7 9" id="KW-0472">Membrane</keyword>
<comment type="subunit">
    <text evidence="9">Homodimer.</text>
</comment>
<dbReference type="SUPFAM" id="SSF161093">
    <property type="entry name" value="MgtE membrane domain-like"/>
    <property type="match status" value="1"/>
</dbReference>
<dbReference type="Pfam" id="PF00571">
    <property type="entry name" value="CBS"/>
    <property type="match status" value="2"/>
</dbReference>
<keyword evidence="12" id="KW-1185">Reference proteome</keyword>
<evidence type="ECO:0000259" key="10">
    <source>
        <dbReference type="PROSITE" id="PS51371"/>
    </source>
</evidence>
<evidence type="ECO:0000256" key="2">
    <source>
        <dbReference type="ARBA" id="ARBA00009749"/>
    </source>
</evidence>
<keyword evidence="5 9" id="KW-0460">Magnesium</keyword>
<feature type="transmembrane region" description="Helical" evidence="9">
    <location>
        <begin position="174"/>
        <end position="194"/>
    </location>
</feature>
<sequence>MAPQHAAKRPQHFAEETVGSLMDFDFICVPESYTVGETFKYLRKNVHGKANIHYSYVIDPLGVLVGVLSLRQLLGAEEDQVLQDIMSPATLRLDYELDQEQAAKIFQDCDLVTLPVVDSNGRMIGVLHVDEMMDVMQQEATEDIHKMASISVDDDEEDKGLLESSFGWLYKKRIGWLVILVFVNLLSGAGIASYEDLLGKYLHIVFFLPLLIASGGNAGSQSTTLVIRAMAVGDVTVKDWFKVISKEALVSFALGLTMAVAISLIGYYRGNAYNVGAETAMIVAIAMVVVVMFGSLLGAILPFIFRLFKLDPATASTPLITSICDIAGVFIYLGTASLFLVFD</sequence>
<dbReference type="Gene3D" id="1.10.357.20">
    <property type="entry name" value="SLC41 divalent cation transporters, integral membrane domain"/>
    <property type="match status" value="1"/>
</dbReference>
<comment type="caution">
    <text evidence="11">The sequence shown here is derived from an EMBL/GenBank/DDBJ whole genome shotgun (WGS) entry which is preliminary data.</text>
</comment>
<dbReference type="PROSITE" id="PS51371">
    <property type="entry name" value="CBS"/>
    <property type="match status" value="2"/>
</dbReference>
<dbReference type="RefSeq" id="WP_109189667.1">
    <property type="nucleotide sequence ID" value="NZ_BMYA01000002.1"/>
</dbReference>
<accession>A0A2U2AED8</accession>
<feature type="domain" description="CBS" evidence="10">
    <location>
        <begin position="86"/>
        <end position="142"/>
    </location>
</feature>
<dbReference type="Proteomes" id="UP000245020">
    <property type="component" value="Unassembled WGS sequence"/>
</dbReference>
<dbReference type="AlphaFoldDB" id="A0A2U2AED8"/>
<organism evidence="11 12">
    <name type="scientific">Ignatzschineria ureiclastica</name>
    <dbReference type="NCBI Taxonomy" id="472582"/>
    <lineage>
        <taxon>Bacteria</taxon>
        <taxon>Pseudomonadati</taxon>
        <taxon>Pseudomonadota</taxon>
        <taxon>Gammaproteobacteria</taxon>
        <taxon>Cardiobacteriales</taxon>
        <taxon>Ignatzschineriaceae</taxon>
        <taxon>Ignatzschineria</taxon>
    </lineage>
</organism>
<dbReference type="GO" id="GO:0005886">
    <property type="term" value="C:plasma membrane"/>
    <property type="evidence" value="ECO:0007669"/>
    <property type="project" value="UniProtKB-SubCell"/>
</dbReference>
<feature type="transmembrane region" description="Helical" evidence="9">
    <location>
        <begin position="248"/>
        <end position="268"/>
    </location>
</feature>
<keyword evidence="3 9" id="KW-0813">Transport</keyword>
<evidence type="ECO:0000256" key="3">
    <source>
        <dbReference type="ARBA" id="ARBA00022448"/>
    </source>
</evidence>